<dbReference type="EMBL" id="UGRS01000001">
    <property type="protein sequence ID" value="SUA36477.1"/>
    <property type="molecule type" value="Genomic_DNA"/>
</dbReference>
<feature type="domain" description="DUF4126" evidence="2">
    <location>
        <begin position="9"/>
        <end position="178"/>
    </location>
</feature>
<dbReference type="InterPro" id="IPR025196">
    <property type="entry name" value="DUF4126"/>
</dbReference>
<accession>A0A1X3CQ41</accession>
<dbReference type="Proteomes" id="UP000254055">
    <property type="component" value="Unassembled WGS sequence"/>
</dbReference>
<dbReference type="KEGG" id="nzo:SAMEA4504057_1026"/>
<dbReference type="OrthoDB" id="288613at2"/>
<evidence type="ECO:0000313" key="6">
    <source>
        <dbReference type="Proteomes" id="UP000193466"/>
    </source>
</evidence>
<protein>
    <recommendedName>
        <fullName evidence="2">DUF4126 domain-containing protein</fullName>
    </recommendedName>
</protein>
<dbReference type="EMBL" id="MTBM01000010">
    <property type="protein sequence ID" value="OSI09696.1"/>
    <property type="molecule type" value="Genomic_DNA"/>
</dbReference>
<dbReference type="RefSeq" id="WP_085363841.1">
    <property type="nucleotide sequence ID" value="NZ_LT906434.1"/>
</dbReference>
<reference evidence="5 8" key="3">
    <citation type="submission" date="2018-06" db="EMBL/GenBank/DDBJ databases">
        <authorList>
            <consortium name="Pathogen Informatics"/>
            <person name="Doyle S."/>
        </authorList>
    </citation>
    <scope>NUCLEOTIDE SEQUENCE [LARGE SCALE GENOMIC DNA]</scope>
    <source>
        <strain evidence="5 8">NCTC12229</strain>
    </source>
</reference>
<feature type="transmembrane region" description="Helical" evidence="1">
    <location>
        <begin position="132"/>
        <end position="153"/>
    </location>
</feature>
<keyword evidence="1" id="KW-0472">Membrane</keyword>
<keyword evidence="1" id="KW-1133">Transmembrane helix</keyword>
<feature type="transmembrane region" description="Helical" evidence="1">
    <location>
        <begin position="44"/>
        <end position="63"/>
    </location>
</feature>
<reference evidence="3 6" key="1">
    <citation type="submission" date="2017-01" db="EMBL/GenBank/DDBJ databases">
        <authorList>
            <person name="Wolfgang W.J."/>
            <person name="Cole J."/>
            <person name="Wroblewski D."/>
            <person name="Mcginnis J."/>
            <person name="Musser K.A."/>
        </authorList>
    </citation>
    <scope>NUCLEOTIDE SEQUENCE [LARGE SCALE GENOMIC DNA]</scope>
    <source>
        <strain evidence="3 6">DSM 21643</strain>
    </source>
</reference>
<evidence type="ECO:0000313" key="7">
    <source>
        <dbReference type="Proteomes" id="UP000215033"/>
    </source>
</evidence>
<evidence type="ECO:0000313" key="3">
    <source>
        <dbReference type="EMBL" id="OSI09696.1"/>
    </source>
</evidence>
<gene>
    <name evidence="3" type="ORF">BWD10_07870</name>
    <name evidence="5" type="ORF">NCTC12229_00893</name>
    <name evidence="4" type="ORF">SAMEA4504057_01026</name>
</gene>
<sequence length="192" mass="20138">MNFDTILSIALGIGLAASAGFRVFLPLFALSVSAYFGVWPLNENWQWLASTNALIILGIAAITESLSYLIPYIDNLLDTIAVPLAGLAGTAVMASTAADLSPAVTWTLAIIAGGGAAAAIKGTNAVTRAASTATTGGLANPVFSIIETGIAVIMSLLSLFLPILAVFVVLMVAFWLYRKYTRYQRSREHIAG</sequence>
<proteinExistence type="predicted"/>
<reference evidence="4 7" key="2">
    <citation type="submission" date="2017-06" db="EMBL/GenBank/DDBJ databases">
        <authorList>
            <consortium name="Pathogen Informatics"/>
        </authorList>
    </citation>
    <scope>NUCLEOTIDE SEQUENCE [LARGE SCALE GENOMIC DNA]</scope>
    <source>
        <strain evidence="4 7">NCTC12230</strain>
    </source>
</reference>
<name>A0A1X3CQ41_9NEIS</name>
<dbReference type="STRING" id="326523.BWD10_07870"/>
<feature type="transmembrane region" description="Helical" evidence="1">
    <location>
        <begin position="103"/>
        <end position="120"/>
    </location>
</feature>
<dbReference type="Proteomes" id="UP000215033">
    <property type="component" value="Chromosome 1"/>
</dbReference>
<evidence type="ECO:0000313" key="4">
    <source>
        <dbReference type="EMBL" id="SNU79524.1"/>
    </source>
</evidence>
<feature type="transmembrane region" description="Helical" evidence="1">
    <location>
        <begin position="159"/>
        <end position="177"/>
    </location>
</feature>
<dbReference type="AlphaFoldDB" id="A0A1X3CQ41"/>
<evidence type="ECO:0000259" key="2">
    <source>
        <dbReference type="Pfam" id="PF13548"/>
    </source>
</evidence>
<evidence type="ECO:0000313" key="8">
    <source>
        <dbReference type="Proteomes" id="UP000254055"/>
    </source>
</evidence>
<evidence type="ECO:0000313" key="5">
    <source>
        <dbReference type="EMBL" id="SUA36477.1"/>
    </source>
</evidence>
<dbReference type="Proteomes" id="UP000193466">
    <property type="component" value="Unassembled WGS sequence"/>
</dbReference>
<dbReference type="EMBL" id="LT906434">
    <property type="protein sequence ID" value="SNU79524.1"/>
    <property type="molecule type" value="Genomic_DNA"/>
</dbReference>
<dbReference type="Pfam" id="PF13548">
    <property type="entry name" value="DUF4126"/>
    <property type="match status" value="1"/>
</dbReference>
<organism evidence="4 7">
    <name type="scientific">Neisseria zoodegmatis</name>
    <dbReference type="NCBI Taxonomy" id="326523"/>
    <lineage>
        <taxon>Bacteria</taxon>
        <taxon>Pseudomonadati</taxon>
        <taxon>Pseudomonadota</taxon>
        <taxon>Betaproteobacteria</taxon>
        <taxon>Neisseriales</taxon>
        <taxon>Neisseriaceae</taxon>
        <taxon>Neisseria</taxon>
    </lineage>
</organism>
<feature type="transmembrane region" description="Helical" evidence="1">
    <location>
        <begin position="75"/>
        <end position="97"/>
    </location>
</feature>
<evidence type="ECO:0000256" key="1">
    <source>
        <dbReference type="SAM" id="Phobius"/>
    </source>
</evidence>
<keyword evidence="1" id="KW-0812">Transmembrane</keyword>
<keyword evidence="6" id="KW-1185">Reference proteome</keyword>